<name>A0ABV6L4I6_9SPHI</name>
<keyword evidence="2" id="KW-0808">Transferase</keyword>
<keyword evidence="3" id="KW-1185">Reference proteome</keyword>
<evidence type="ECO:0000313" key="2">
    <source>
        <dbReference type="EMBL" id="MFC0514389.1"/>
    </source>
</evidence>
<dbReference type="CDD" id="cd04301">
    <property type="entry name" value="NAT_SF"/>
    <property type="match status" value="1"/>
</dbReference>
<dbReference type="Gene3D" id="3.40.630.30">
    <property type="match status" value="1"/>
</dbReference>
<gene>
    <name evidence="2" type="ORF">ACFFGT_09265</name>
</gene>
<dbReference type="PROSITE" id="PS51186">
    <property type="entry name" value="GNAT"/>
    <property type="match status" value="1"/>
</dbReference>
<dbReference type="Pfam" id="PF13302">
    <property type="entry name" value="Acetyltransf_3"/>
    <property type="match status" value="1"/>
</dbReference>
<dbReference type="Proteomes" id="UP001589828">
    <property type="component" value="Unassembled WGS sequence"/>
</dbReference>
<sequence>MNVPEMPLLGTERLCLRGLLDSDARQIMAIRSNAEVNKYLERSYDCSIDEALSFIKKIEGIVNRGEGFYWAITLADKDELIGTICYWNLEPADKKAEIGYELYPDQQGKGLMQEALSAVLSYGFETAGFEVITACPLEGNESSAKLLTKSGFTLAGKFPSDNGENTYLNYQLSKGLWLSRGHK</sequence>
<protein>
    <submittedName>
        <fullName evidence="2">GNAT family N-acetyltransferase</fullName>
        <ecNumber evidence="2">2.3.-.-</ecNumber>
    </submittedName>
</protein>
<evidence type="ECO:0000313" key="3">
    <source>
        <dbReference type="Proteomes" id="UP001589828"/>
    </source>
</evidence>
<feature type="domain" description="N-acetyltransferase" evidence="1">
    <location>
        <begin position="14"/>
        <end position="173"/>
    </location>
</feature>
<organism evidence="2 3">
    <name type="scientific">Mucilaginibacter angelicae</name>
    <dbReference type="NCBI Taxonomy" id="869718"/>
    <lineage>
        <taxon>Bacteria</taxon>
        <taxon>Pseudomonadati</taxon>
        <taxon>Bacteroidota</taxon>
        <taxon>Sphingobacteriia</taxon>
        <taxon>Sphingobacteriales</taxon>
        <taxon>Sphingobacteriaceae</taxon>
        <taxon>Mucilaginibacter</taxon>
    </lineage>
</organism>
<dbReference type="GO" id="GO:0016746">
    <property type="term" value="F:acyltransferase activity"/>
    <property type="evidence" value="ECO:0007669"/>
    <property type="project" value="UniProtKB-KW"/>
</dbReference>
<accession>A0ABV6L4I6</accession>
<comment type="caution">
    <text evidence="2">The sequence shown here is derived from an EMBL/GenBank/DDBJ whole genome shotgun (WGS) entry which is preliminary data.</text>
</comment>
<dbReference type="RefSeq" id="WP_377022239.1">
    <property type="nucleotide sequence ID" value="NZ_JBHLTS010000020.1"/>
</dbReference>
<evidence type="ECO:0000259" key="1">
    <source>
        <dbReference type="PROSITE" id="PS51186"/>
    </source>
</evidence>
<reference evidence="2 3" key="1">
    <citation type="submission" date="2024-09" db="EMBL/GenBank/DDBJ databases">
        <authorList>
            <person name="Sun Q."/>
            <person name="Mori K."/>
        </authorList>
    </citation>
    <scope>NUCLEOTIDE SEQUENCE [LARGE SCALE GENOMIC DNA]</scope>
    <source>
        <strain evidence="2 3">NCAIM B.02415</strain>
    </source>
</reference>
<dbReference type="SUPFAM" id="SSF55729">
    <property type="entry name" value="Acyl-CoA N-acyltransferases (Nat)"/>
    <property type="match status" value="1"/>
</dbReference>
<dbReference type="EMBL" id="JBHLTS010000020">
    <property type="protein sequence ID" value="MFC0514389.1"/>
    <property type="molecule type" value="Genomic_DNA"/>
</dbReference>
<dbReference type="InterPro" id="IPR051531">
    <property type="entry name" value="N-acetyltransferase"/>
</dbReference>
<dbReference type="EC" id="2.3.-.-" evidence="2"/>
<dbReference type="InterPro" id="IPR016181">
    <property type="entry name" value="Acyl_CoA_acyltransferase"/>
</dbReference>
<proteinExistence type="predicted"/>
<dbReference type="PANTHER" id="PTHR43792">
    <property type="entry name" value="GNAT FAMILY, PUTATIVE (AFU_ORTHOLOGUE AFUA_3G00765)-RELATED-RELATED"/>
    <property type="match status" value="1"/>
</dbReference>
<dbReference type="InterPro" id="IPR000182">
    <property type="entry name" value="GNAT_dom"/>
</dbReference>
<keyword evidence="2" id="KW-0012">Acyltransferase</keyword>